<protein>
    <submittedName>
        <fullName evidence="2">Uncharacterized protein</fullName>
    </submittedName>
</protein>
<proteinExistence type="predicted"/>
<feature type="compositionally biased region" description="Low complexity" evidence="1">
    <location>
        <begin position="22"/>
        <end position="31"/>
    </location>
</feature>
<reference evidence="2 3" key="1">
    <citation type="submission" date="2021-06" db="EMBL/GenBank/DDBJ databases">
        <title>A haploid diamondback moth (Plutella xylostella L.) genome assembly resolves 31 chromosomes and identifies a diamide resistance mutation.</title>
        <authorList>
            <person name="Ward C.M."/>
            <person name="Perry K.D."/>
            <person name="Baker G."/>
            <person name="Powis K."/>
            <person name="Heckel D.G."/>
            <person name="Baxter S.W."/>
        </authorList>
    </citation>
    <scope>NUCLEOTIDE SEQUENCE [LARGE SCALE GENOMIC DNA]</scope>
    <source>
        <strain evidence="2 3">LV</strain>
        <tissue evidence="2">Single pupa</tissue>
    </source>
</reference>
<gene>
    <name evidence="2" type="ORF">JYU34_000201</name>
</gene>
<feature type="compositionally biased region" description="Basic and acidic residues" evidence="1">
    <location>
        <begin position="368"/>
        <end position="384"/>
    </location>
</feature>
<keyword evidence="3" id="KW-1185">Reference proteome</keyword>
<name>A0ABQ7R748_PLUXY</name>
<feature type="compositionally biased region" description="Polar residues" evidence="1">
    <location>
        <begin position="338"/>
        <end position="350"/>
    </location>
</feature>
<sequence>MESGSNHEAQDDAVSRKRAIEESSSSSSSSVDTDDEEDAASAGEPRAEKYARKSKRARQVSDPQFEFLSQQVAFLTNLITKSHASGSLHGASNNINETIQNEVSNNATPNNNTALTLMPPNTEEKDQNLLKLSDLSTVVKDPIYPPSNDVHLKKLSELQRFNTKDWNGIRFAEVQKKYVTTPGFVEVGINDELKRFESQSSEENRLYLLERSFAAMTNALLTQKDELCKSLQELINWAGNKETVLNPNSLFQKVEELFSKQSAYMKVSDDILQMTCGRRADSIQARRELLLKHISDEYHREALRKIPPSSELLFEGESINSYIQKIGGGEKLSPLASAATTRRTPQSGYSHQYRKNDDFLKPSTSKQPNDKSFRNNPYKKDKTNKSRPSANNKPAQKGRHSFKGKKPRSNSPSRDRSRRA</sequence>
<evidence type="ECO:0000256" key="1">
    <source>
        <dbReference type="SAM" id="MobiDB-lite"/>
    </source>
</evidence>
<feature type="compositionally biased region" description="Basic and acidic residues" evidence="1">
    <location>
        <begin position="8"/>
        <end position="21"/>
    </location>
</feature>
<dbReference type="Proteomes" id="UP000823941">
    <property type="component" value="Chromosome 1"/>
</dbReference>
<dbReference type="EMBL" id="JAHIBW010000001">
    <property type="protein sequence ID" value="KAG7313116.1"/>
    <property type="molecule type" value="Genomic_DNA"/>
</dbReference>
<comment type="caution">
    <text evidence="2">The sequence shown here is derived from an EMBL/GenBank/DDBJ whole genome shotgun (WGS) entry which is preliminary data.</text>
</comment>
<evidence type="ECO:0000313" key="2">
    <source>
        <dbReference type="EMBL" id="KAG7313116.1"/>
    </source>
</evidence>
<feature type="compositionally biased region" description="Basic residues" evidence="1">
    <location>
        <begin position="396"/>
        <end position="408"/>
    </location>
</feature>
<feature type="region of interest" description="Disordered" evidence="1">
    <location>
        <begin position="1"/>
        <end position="61"/>
    </location>
</feature>
<feature type="region of interest" description="Disordered" evidence="1">
    <location>
        <begin position="334"/>
        <end position="420"/>
    </location>
</feature>
<evidence type="ECO:0000313" key="3">
    <source>
        <dbReference type="Proteomes" id="UP000823941"/>
    </source>
</evidence>
<accession>A0ABQ7R748</accession>
<organism evidence="2 3">
    <name type="scientific">Plutella xylostella</name>
    <name type="common">Diamondback moth</name>
    <name type="synonym">Plutella maculipennis</name>
    <dbReference type="NCBI Taxonomy" id="51655"/>
    <lineage>
        <taxon>Eukaryota</taxon>
        <taxon>Metazoa</taxon>
        <taxon>Ecdysozoa</taxon>
        <taxon>Arthropoda</taxon>
        <taxon>Hexapoda</taxon>
        <taxon>Insecta</taxon>
        <taxon>Pterygota</taxon>
        <taxon>Neoptera</taxon>
        <taxon>Endopterygota</taxon>
        <taxon>Lepidoptera</taxon>
        <taxon>Glossata</taxon>
        <taxon>Ditrysia</taxon>
        <taxon>Yponomeutoidea</taxon>
        <taxon>Plutellidae</taxon>
        <taxon>Plutella</taxon>
    </lineage>
</organism>